<feature type="transmembrane region" description="Helical" evidence="1">
    <location>
        <begin position="82"/>
        <end position="103"/>
    </location>
</feature>
<keyword evidence="1" id="KW-0812">Transmembrane</keyword>
<keyword evidence="1" id="KW-1133">Transmembrane helix</keyword>
<comment type="caution">
    <text evidence="2">The sequence shown here is derived from an EMBL/GenBank/DDBJ whole genome shotgun (WGS) entry which is preliminary data.</text>
</comment>
<reference evidence="2 3" key="1">
    <citation type="submission" date="2012-10" db="EMBL/GenBank/DDBJ databases">
        <authorList>
            <person name="Harkins D.M."/>
            <person name="Durkin A.S."/>
            <person name="Brinkac L.M."/>
            <person name="Selengut J.D."/>
            <person name="Sanka R."/>
            <person name="DePew J."/>
            <person name="Purushe J."/>
            <person name="Peacock S.J."/>
            <person name="Thaipadungpanit J."/>
            <person name="Wuthiekanun V.W."/>
            <person name="Day N.P."/>
            <person name="Vinetz J.M."/>
            <person name="Sutton G.G."/>
            <person name="Nelson W.C."/>
            <person name="Fouts D.E."/>
        </authorList>
    </citation>
    <scope>NUCLEOTIDE SEQUENCE [LARGE SCALE GENOMIC DNA]</scope>
    <source>
        <strain evidence="2 3">H1</strain>
    </source>
</reference>
<dbReference type="AlphaFoldDB" id="A0A0E2BA91"/>
<organism evidence="2 3">
    <name type="scientific">Leptospira kirschneri str. H1</name>
    <dbReference type="NCBI Taxonomy" id="1049966"/>
    <lineage>
        <taxon>Bacteria</taxon>
        <taxon>Pseudomonadati</taxon>
        <taxon>Spirochaetota</taxon>
        <taxon>Spirochaetia</taxon>
        <taxon>Leptospirales</taxon>
        <taxon>Leptospiraceae</taxon>
        <taxon>Leptospira</taxon>
    </lineage>
</organism>
<evidence type="ECO:0000313" key="3">
    <source>
        <dbReference type="Proteomes" id="UP000006253"/>
    </source>
</evidence>
<evidence type="ECO:0000313" key="2">
    <source>
        <dbReference type="EMBL" id="EKO14042.1"/>
    </source>
</evidence>
<feature type="transmembrane region" description="Helical" evidence="1">
    <location>
        <begin position="7"/>
        <end position="32"/>
    </location>
</feature>
<gene>
    <name evidence="2" type="ORF">LEP1GSC081_2485</name>
</gene>
<protein>
    <submittedName>
        <fullName evidence="2">Uncharacterized protein</fullName>
    </submittedName>
</protein>
<dbReference type="EMBL" id="AHMY02000060">
    <property type="protein sequence ID" value="EKO14042.1"/>
    <property type="molecule type" value="Genomic_DNA"/>
</dbReference>
<keyword evidence="1" id="KW-0472">Membrane</keyword>
<proteinExistence type="predicted"/>
<evidence type="ECO:0000256" key="1">
    <source>
        <dbReference type="SAM" id="Phobius"/>
    </source>
</evidence>
<feature type="transmembrane region" description="Helical" evidence="1">
    <location>
        <begin position="52"/>
        <end position="70"/>
    </location>
</feature>
<sequence>MINYGKINVVAGFTAMLLAALGGFALGATFEANAVKDGQYVLNIVRFYLREGHSHGMPIAMYNMVVGLWIDKIALSDRTKSIASWAAVCGLLLPIGLAIKGAAGAPTNFPPVGIPGILGMFTSIILLLIGAIRIKRNV</sequence>
<accession>A0A0E2BA91</accession>
<dbReference type="RefSeq" id="WP_004766751.1">
    <property type="nucleotide sequence ID" value="NZ_AHMY02000060.1"/>
</dbReference>
<name>A0A0E2BA91_9LEPT</name>
<feature type="transmembrane region" description="Helical" evidence="1">
    <location>
        <begin position="109"/>
        <end position="132"/>
    </location>
</feature>
<dbReference type="Proteomes" id="UP000006253">
    <property type="component" value="Unassembled WGS sequence"/>
</dbReference>